<dbReference type="InParanoid" id="A0A5Q0BFV5"/>
<dbReference type="Gene3D" id="1.10.150.690">
    <property type="entry name" value="DUF2063"/>
    <property type="match status" value="1"/>
</dbReference>
<sequence length="176" mass="21226">MDIYAGLLRNKIEDSLLSCFPISHGLLGERRWENLVEDFIARHRCLSPFYRQIPDEFINFLQHERSDPSDPPFLNELAHFEWMELVLAIAQAEEKPMENNGDLLKNRIIFMPVRTLLRYAYPVHRIGPEQHDWQKWQPWRQESFQERMQEETYVFGFRDRDDQAQFLEINAPRLHV</sequence>
<accession>A0A5Q0BFV5</accession>
<feature type="domain" description="Putative DNA-binding" evidence="1">
    <location>
        <begin position="1"/>
        <end position="61"/>
    </location>
</feature>
<evidence type="ECO:0000313" key="3">
    <source>
        <dbReference type="Proteomes" id="UP000325755"/>
    </source>
</evidence>
<proteinExistence type="predicted"/>
<gene>
    <name evidence="2" type="ORF">F6R98_04615</name>
</gene>
<dbReference type="InterPro" id="IPR044922">
    <property type="entry name" value="DUF2063_N_sf"/>
</dbReference>
<protein>
    <recommendedName>
        <fullName evidence="1">Putative DNA-binding domain-containing protein</fullName>
    </recommendedName>
</protein>
<reference evidence="2 3" key="1">
    <citation type="submission" date="2019-09" db="EMBL/GenBank/DDBJ databases">
        <title>Ecophysiology of the spiral-shaped methanotroph Methylospira mobilis as revealed by the complete genome sequence.</title>
        <authorList>
            <person name="Oshkin I.Y."/>
            <person name="Dedysh S.N."/>
            <person name="Miroshnikov K."/>
            <person name="Danilova O.V."/>
            <person name="Hakobyan A."/>
            <person name="Liesack W."/>
        </authorList>
    </citation>
    <scope>NUCLEOTIDE SEQUENCE [LARGE SCALE GENOMIC DNA]</scope>
    <source>
        <strain evidence="2 3">Shm1</strain>
    </source>
</reference>
<dbReference type="InterPro" id="IPR018640">
    <property type="entry name" value="DUF2063"/>
</dbReference>
<dbReference type="OrthoDB" id="4146344at2"/>
<name>A0A5Q0BFV5_9GAMM</name>
<dbReference type="EMBL" id="CP044205">
    <property type="protein sequence ID" value="QFY42002.1"/>
    <property type="molecule type" value="Genomic_DNA"/>
</dbReference>
<dbReference type="KEGG" id="mmob:F6R98_04615"/>
<evidence type="ECO:0000313" key="2">
    <source>
        <dbReference type="EMBL" id="QFY42002.1"/>
    </source>
</evidence>
<keyword evidence="3" id="KW-1185">Reference proteome</keyword>
<dbReference type="Proteomes" id="UP000325755">
    <property type="component" value="Chromosome"/>
</dbReference>
<organism evidence="2 3">
    <name type="scientific">Candidatus Methylospira mobilis</name>
    <dbReference type="NCBI Taxonomy" id="1808979"/>
    <lineage>
        <taxon>Bacteria</taxon>
        <taxon>Pseudomonadati</taxon>
        <taxon>Pseudomonadota</taxon>
        <taxon>Gammaproteobacteria</taxon>
        <taxon>Methylococcales</taxon>
        <taxon>Methylococcaceae</taxon>
        <taxon>Candidatus Methylospira</taxon>
    </lineage>
</organism>
<evidence type="ECO:0000259" key="1">
    <source>
        <dbReference type="Pfam" id="PF09836"/>
    </source>
</evidence>
<dbReference type="AlphaFoldDB" id="A0A5Q0BFV5"/>
<dbReference type="Pfam" id="PF09836">
    <property type="entry name" value="DUF2063"/>
    <property type="match status" value="1"/>
</dbReference>